<reference evidence="2" key="1">
    <citation type="journal article" date="2021" name="PeerJ">
        <title>Extensive microbial diversity within the chicken gut microbiome revealed by metagenomics and culture.</title>
        <authorList>
            <person name="Gilroy R."/>
            <person name="Ravi A."/>
            <person name="Getino M."/>
            <person name="Pursley I."/>
            <person name="Horton D.L."/>
            <person name="Alikhan N.F."/>
            <person name="Baker D."/>
            <person name="Gharbi K."/>
            <person name="Hall N."/>
            <person name="Watson M."/>
            <person name="Adriaenssens E.M."/>
            <person name="Foster-Nyarko E."/>
            <person name="Jarju S."/>
            <person name="Secka A."/>
            <person name="Antonio M."/>
            <person name="Oren A."/>
            <person name="Chaudhuri R.R."/>
            <person name="La Ragione R."/>
            <person name="Hildebrand F."/>
            <person name="Pallen M.J."/>
        </authorList>
    </citation>
    <scope>NUCLEOTIDE SEQUENCE</scope>
    <source>
        <strain evidence="2">CHK179-7159</strain>
    </source>
</reference>
<keyword evidence="1" id="KW-0812">Transmembrane</keyword>
<protein>
    <submittedName>
        <fullName evidence="2">MBOAT family protein</fullName>
    </submittedName>
</protein>
<dbReference type="Proteomes" id="UP000886858">
    <property type="component" value="Unassembled WGS sequence"/>
</dbReference>
<evidence type="ECO:0000313" key="3">
    <source>
        <dbReference type="Proteomes" id="UP000886858"/>
    </source>
</evidence>
<feature type="transmembrane region" description="Helical" evidence="1">
    <location>
        <begin position="99"/>
        <end position="121"/>
    </location>
</feature>
<evidence type="ECO:0000313" key="2">
    <source>
        <dbReference type="EMBL" id="HJA91667.1"/>
    </source>
</evidence>
<feature type="non-terminal residue" evidence="2">
    <location>
        <position position="1"/>
    </location>
</feature>
<keyword evidence="1" id="KW-1133">Transmembrane helix</keyword>
<proteinExistence type="predicted"/>
<reference evidence="2" key="2">
    <citation type="submission" date="2021-04" db="EMBL/GenBank/DDBJ databases">
        <authorList>
            <person name="Gilroy R."/>
        </authorList>
    </citation>
    <scope>NUCLEOTIDE SEQUENCE</scope>
    <source>
        <strain evidence="2">CHK179-7159</strain>
    </source>
</reference>
<dbReference type="EMBL" id="DWYY01000008">
    <property type="protein sequence ID" value="HJA91667.1"/>
    <property type="molecule type" value="Genomic_DNA"/>
</dbReference>
<feature type="transmembrane region" description="Helical" evidence="1">
    <location>
        <begin position="59"/>
        <end position="79"/>
    </location>
</feature>
<organism evidence="2 3">
    <name type="scientific">Candidatus Eisenbergiella merdipullorum</name>
    <dbReference type="NCBI Taxonomy" id="2838553"/>
    <lineage>
        <taxon>Bacteria</taxon>
        <taxon>Bacillati</taxon>
        <taxon>Bacillota</taxon>
        <taxon>Clostridia</taxon>
        <taxon>Lachnospirales</taxon>
        <taxon>Lachnospiraceae</taxon>
        <taxon>Eisenbergiella</taxon>
    </lineage>
</organism>
<name>A0A9D2I3P6_9FIRM</name>
<dbReference type="AlphaFoldDB" id="A0A9D2I3P6"/>
<evidence type="ECO:0000256" key="1">
    <source>
        <dbReference type="SAM" id="Phobius"/>
    </source>
</evidence>
<gene>
    <name evidence="2" type="ORF">H9717_00855</name>
</gene>
<keyword evidence="1" id="KW-0472">Membrane</keyword>
<comment type="caution">
    <text evidence="2">The sequence shown here is derived from an EMBL/GenBank/DDBJ whole genome shotgun (WGS) entry which is preliminary data.</text>
</comment>
<accession>A0A9D2I3P6</accession>
<sequence length="123" mass="13844">YVCMAFVFFRADSLQDGFHLLAKVFSFRVNGQLAQMAAAMEPSEIYIVTKALSLAAPSLVRAVQIIVLLLMLAVSFFVLSRKNTAQIIMRKTVSLRFTLWLAFLFAWSVISLSGVSTFVYFNF</sequence>